<dbReference type="EMBL" id="BMIC01000007">
    <property type="protein sequence ID" value="GFZ93005.1"/>
    <property type="molecule type" value="Genomic_DNA"/>
</dbReference>
<sequence length="155" mass="17621">MKLKQVNTAFLVTTGVSVLVFIYLVFLGYDEIKTLKDVIKIIASILFPIPMLFFVRFILIEHFLPQNSDEYKLKNQKPATVLLILTVVISISFMQLLEYTTSQKLEDNLIFAHLINSTTISSYVLNYILYNNLRANGILSGVLLSLAIHVFFLSA</sequence>
<keyword evidence="1" id="KW-0472">Membrane</keyword>
<name>A0A8J2TRS8_9FLAO</name>
<gene>
    <name evidence="2" type="ORF">GCM10011531_26240</name>
</gene>
<feature type="transmembrane region" description="Helical" evidence="1">
    <location>
        <begin position="135"/>
        <end position="153"/>
    </location>
</feature>
<organism evidence="2 3">
    <name type="scientific">Aquaticitalea lipolytica</name>
    <dbReference type="NCBI Taxonomy" id="1247562"/>
    <lineage>
        <taxon>Bacteria</taxon>
        <taxon>Pseudomonadati</taxon>
        <taxon>Bacteroidota</taxon>
        <taxon>Flavobacteriia</taxon>
        <taxon>Flavobacteriales</taxon>
        <taxon>Flavobacteriaceae</taxon>
        <taxon>Aquaticitalea</taxon>
    </lineage>
</organism>
<dbReference type="AlphaFoldDB" id="A0A8J2TRS8"/>
<accession>A0A8J2TRS8</accession>
<dbReference type="Proteomes" id="UP000598120">
    <property type="component" value="Unassembled WGS sequence"/>
</dbReference>
<protein>
    <submittedName>
        <fullName evidence="2">Uncharacterized protein</fullName>
    </submittedName>
</protein>
<feature type="transmembrane region" description="Helical" evidence="1">
    <location>
        <begin position="109"/>
        <end position="129"/>
    </location>
</feature>
<evidence type="ECO:0000256" key="1">
    <source>
        <dbReference type="SAM" id="Phobius"/>
    </source>
</evidence>
<evidence type="ECO:0000313" key="3">
    <source>
        <dbReference type="Proteomes" id="UP000598120"/>
    </source>
</evidence>
<keyword evidence="3" id="KW-1185">Reference proteome</keyword>
<dbReference type="RefSeq" id="WP_188606855.1">
    <property type="nucleotide sequence ID" value="NZ_BMIC01000007.1"/>
</dbReference>
<feature type="transmembrane region" description="Helical" evidence="1">
    <location>
        <begin position="38"/>
        <end position="59"/>
    </location>
</feature>
<proteinExistence type="predicted"/>
<keyword evidence="1" id="KW-1133">Transmembrane helix</keyword>
<feature type="transmembrane region" description="Helical" evidence="1">
    <location>
        <begin position="6"/>
        <end position="26"/>
    </location>
</feature>
<reference evidence="2 3" key="1">
    <citation type="journal article" date="2014" name="Int. J. Syst. Evol. Microbiol.">
        <title>Complete genome sequence of Corynebacterium casei LMG S-19264T (=DSM 44701T), isolated from a smear-ripened cheese.</title>
        <authorList>
            <consortium name="US DOE Joint Genome Institute (JGI-PGF)"/>
            <person name="Walter F."/>
            <person name="Albersmeier A."/>
            <person name="Kalinowski J."/>
            <person name="Ruckert C."/>
        </authorList>
    </citation>
    <scope>NUCLEOTIDE SEQUENCE [LARGE SCALE GENOMIC DNA]</scope>
    <source>
        <strain evidence="2 3">CGMCC 1.15295</strain>
    </source>
</reference>
<feature type="transmembrane region" description="Helical" evidence="1">
    <location>
        <begin position="79"/>
        <end position="97"/>
    </location>
</feature>
<comment type="caution">
    <text evidence="2">The sequence shown here is derived from an EMBL/GenBank/DDBJ whole genome shotgun (WGS) entry which is preliminary data.</text>
</comment>
<keyword evidence="1" id="KW-0812">Transmembrane</keyword>
<evidence type="ECO:0000313" key="2">
    <source>
        <dbReference type="EMBL" id="GFZ93005.1"/>
    </source>
</evidence>